<keyword evidence="2 6" id="KW-0805">Transcription regulation</keyword>
<evidence type="ECO:0000256" key="1">
    <source>
        <dbReference type="ARBA" id="ARBA00004123"/>
    </source>
</evidence>
<dbReference type="PROSITE" id="PS51152">
    <property type="entry name" value="NFYA_HAP2_2"/>
    <property type="match status" value="1"/>
</dbReference>
<keyword evidence="4 6" id="KW-0804">Transcription</keyword>
<comment type="caution">
    <text evidence="7">The sequence shown here is derived from an EMBL/GenBank/DDBJ whole genome shotgun (WGS) entry which is preliminary data.</text>
</comment>
<comment type="subunit">
    <text evidence="6">Heterotrimer.</text>
</comment>
<accession>A0ABR2CL70</accession>
<comment type="subcellular location">
    <subcellularLocation>
        <location evidence="1 6">Nucleus</location>
    </subcellularLocation>
</comment>
<comment type="function">
    <text evidence="6">Component of the sequence-specific heterotrimeric transcription factor (NF-Y) which specifically recognizes a 5'-CCAAT-3' box motif found in the promoters of its target genes.</text>
</comment>
<dbReference type="Gene3D" id="6.10.250.2430">
    <property type="match status" value="1"/>
</dbReference>
<evidence type="ECO:0000313" key="7">
    <source>
        <dbReference type="EMBL" id="KAK8520388.1"/>
    </source>
</evidence>
<evidence type="ECO:0000256" key="4">
    <source>
        <dbReference type="ARBA" id="ARBA00023163"/>
    </source>
</evidence>
<evidence type="ECO:0000313" key="8">
    <source>
        <dbReference type="Proteomes" id="UP001472677"/>
    </source>
</evidence>
<dbReference type="InterPro" id="IPR001289">
    <property type="entry name" value="NFYA"/>
</dbReference>
<keyword evidence="8" id="KW-1185">Reference proteome</keyword>
<organism evidence="7 8">
    <name type="scientific">Hibiscus sabdariffa</name>
    <name type="common">roselle</name>
    <dbReference type="NCBI Taxonomy" id="183260"/>
    <lineage>
        <taxon>Eukaryota</taxon>
        <taxon>Viridiplantae</taxon>
        <taxon>Streptophyta</taxon>
        <taxon>Embryophyta</taxon>
        <taxon>Tracheophyta</taxon>
        <taxon>Spermatophyta</taxon>
        <taxon>Magnoliopsida</taxon>
        <taxon>eudicotyledons</taxon>
        <taxon>Gunneridae</taxon>
        <taxon>Pentapetalae</taxon>
        <taxon>rosids</taxon>
        <taxon>malvids</taxon>
        <taxon>Malvales</taxon>
        <taxon>Malvaceae</taxon>
        <taxon>Malvoideae</taxon>
        <taxon>Hibiscus</taxon>
    </lineage>
</organism>
<keyword evidence="5 6" id="KW-0539">Nucleus</keyword>
<proteinExistence type="inferred from homology"/>
<reference evidence="7 8" key="1">
    <citation type="journal article" date="2024" name="G3 (Bethesda)">
        <title>Genome assembly of Hibiscus sabdariffa L. provides insights into metabolisms of medicinal natural products.</title>
        <authorList>
            <person name="Kim T."/>
        </authorList>
    </citation>
    <scope>NUCLEOTIDE SEQUENCE [LARGE SCALE GENOMIC DNA]</scope>
    <source>
        <strain evidence="7">TK-2024</strain>
        <tissue evidence="7">Old leaves</tissue>
    </source>
</reference>
<dbReference type="Proteomes" id="UP001472677">
    <property type="component" value="Unassembled WGS sequence"/>
</dbReference>
<comment type="similarity">
    <text evidence="6">Belongs to the NFYA/HAP2 subunit family.</text>
</comment>
<dbReference type="PRINTS" id="PR00616">
    <property type="entry name" value="CCAATSUBUNTB"/>
</dbReference>
<dbReference type="SMART" id="SM00521">
    <property type="entry name" value="CBF"/>
    <property type="match status" value="1"/>
</dbReference>
<sequence length="449" mass="50206">MEASPSDDPRLFLQRPYEVEGQSMSLMRTVSEESVRSTECRSFSILFFGLLFPLRPHPKPPFLLVFLYSWLKFDEGMLCLSSLSMAYGNIMLVFLATIDDCVFVVEILPFVVGSRCSHWFSRFCSYVVEVTVVSHGTIPCFFFGASSDPIVRQKDEKNLFVDKDLQTAVSLPQNISLKVETPSQLYHHAKHLELQLPDQELTSVQAIGETPREVGVIGATKSQCNPSESGPGESCEKDIEGQVKPVFLVNNPSISFNISLPNYNHSMAYAQYAYADTYFSGMFTPYATQAHAPLGGSVSNRIPLPLDLAEDEPIYVNPKQYHGILRRRQYRAKLEAQNKLVKSRKPYLHESRHLHALNRVRGSGGRFLSKNKLQQPDVNCTNRNNRRPELSSHCSHMAEYGGSGTSCSDISSASHNNGNFHLSEHRFSDMPPRAGSMCGGTRHGTSVVL</sequence>
<evidence type="ECO:0000256" key="6">
    <source>
        <dbReference type="RuleBase" id="RU367155"/>
    </source>
</evidence>
<dbReference type="PANTHER" id="PTHR12632">
    <property type="entry name" value="TRANSCRIPTION FACTOR NF-Y ALPHA-RELATED"/>
    <property type="match status" value="1"/>
</dbReference>
<dbReference type="EMBL" id="JBBPBM010000049">
    <property type="protein sequence ID" value="KAK8520388.1"/>
    <property type="molecule type" value="Genomic_DNA"/>
</dbReference>
<evidence type="ECO:0000256" key="2">
    <source>
        <dbReference type="ARBA" id="ARBA00023015"/>
    </source>
</evidence>
<protein>
    <recommendedName>
        <fullName evidence="6">Nuclear transcription factor Y subunit</fullName>
    </recommendedName>
</protein>
<gene>
    <name evidence="7" type="ORF">V6N12_004327</name>
</gene>
<keyword evidence="3 6" id="KW-0238">DNA-binding</keyword>
<name>A0ABR2CL70_9ROSI</name>
<evidence type="ECO:0000256" key="3">
    <source>
        <dbReference type="ARBA" id="ARBA00023125"/>
    </source>
</evidence>
<evidence type="ECO:0000256" key="5">
    <source>
        <dbReference type="ARBA" id="ARBA00023242"/>
    </source>
</evidence>
<dbReference type="Pfam" id="PF02045">
    <property type="entry name" value="CBFB_NFYA"/>
    <property type="match status" value="1"/>
</dbReference>